<feature type="non-terminal residue" evidence="2">
    <location>
        <position position="1"/>
    </location>
</feature>
<gene>
    <name evidence="2" type="ORF">E2I00_018502</name>
</gene>
<feature type="compositionally biased region" description="Gly residues" evidence="1">
    <location>
        <begin position="84"/>
        <end position="94"/>
    </location>
</feature>
<name>A0A643BW28_BALPH</name>
<evidence type="ECO:0000313" key="3">
    <source>
        <dbReference type="Proteomes" id="UP000437017"/>
    </source>
</evidence>
<evidence type="ECO:0000313" key="2">
    <source>
        <dbReference type="EMBL" id="KAB0392203.1"/>
    </source>
</evidence>
<sequence>GRVLREADQSLAAMQGLGPPGPVLSPCWALCAAEQQWDRTKGHPGQSGSRGHRAYRWDRLCHGSASGPGWAPCGGQQPEAAERGPGGGSAAGGGAEHDGHCVPQGKAETRRAGGHSKGPRGWKDTGRRVCRTPCLLSPGRGRDQERGLETLEGGL</sequence>
<dbReference type="AlphaFoldDB" id="A0A643BW28"/>
<keyword evidence="3" id="KW-1185">Reference proteome</keyword>
<proteinExistence type="predicted"/>
<feature type="compositionally biased region" description="Basic and acidic residues" evidence="1">
    <location>
        <begin position="140"/>
        <end position="149"/>
    </location>
</feature>
<organism evidence="2 3">
    <name type="scientific">Balaenoptera physalus</name>
    <name type="common">Fin whale</name>
    <name type="synonym">Balaena physalus</name>
    <dbReference type="NCBI Taxonomy" id="9770"/>
    <lineage>
        <taxon>Eukaryota</taxon>
        <taxon>Metazoa</taxon>
        <taxon>Chordata</taxon>
        <taxon>Craniata</taxon>
        <taxon>Vertebrata</taxon>
        <taxon>Euteleostomi</taxon>
        <taxon>Mammalia</taxon>
        <taxon>Eutheria</taxon>
        <taxon>Laurasiatheria</taxon>
        <taxon>Artiodactyla</taxon>
        <taxon>Whippomorpha</taxon>
        <taxon>Cetacea</taxon>
        <taxon>Mysticeti</taxon>
        <taxon>Balaenopteridae</taxon>
        <taxon>Balaenoptera</taxon>
    </lineage>
</organism>
<feature type="non-terminal residue" evidence="2">
    <location>
        <position position="155"/>
    </location>
</feature>
<dbReference type="Proteomes" id="UP000437017">
    <property type="component" value="Unassembled WGS sequence"/>
</dbReference>
<protein>
    <submittedName>
        <fullName evidence="2">Uncharacterized protein</fullName>
    </submittedName>
</protein>
<comment type="caution">
    <text evidence="2">The sequence shown here is derived from an EMBL/GenBank/DDBJ whole genome shotgun (WGS) entry which is preliminary data.</text>
</comment>
<evidence type="ECO:0000256" key="1">
    <source>
        <dbReference type="SAM" id="MobiDB-lite"/>
    </source>
</evidence>
<reference evidence="2 3" key="1">
    <citation type="journal article" date="2019" name="PLoS ONE">
        <title>Genomic analyses reveal an absence of contemporary introgressive admixture between fin whales and blue whales, despite known hybrids.</title>
        <authorList>
            <person name="Westbury M.V."/>
            <person name="Petersen B."/>
            <person name="Lorenzen E.D."/>
        </authorList>
    </citation>
    <scope>NUCLEOTIDE SEQUENCE [LARGE SCALE GENOMIC DNA]</scope>
    <source>
        <strain evidence="2">FinWhale-01</strain>
    </source>
</reference>
<feature type="region of interest" description="Disordered" evidence="1">
    <location>
        <begin position="66"/>
        <end position="155"/>
    </location>
</feature>
<accession>A0A643BW28</accession>
<dbReference type="EMBL" id="SGJD01003977">
    <property type="protein sequence ID" value="KAB0392203.1"/>
    <property type="molecule type" value="Genomic_DNA"/>
</dbReference>